<name>A0A101HIN0_9BACT</name>
<gene>
    <name evidence="3" type="ORF">XD92_0905</name>
</gene>
<feature type="domain" description="DUF4382" evidence="2">
    <location>
        <begin position="37"/>
        <end position="190"/>
    </location>
</feature>
<evidence type="ECO:0000313" key="4">
    <source>
        <dbReference type="Proteomes" id="UP000053860"/>
    </source>
</evidence>
<dbReference type="EMBL" id="LGGN01000159">
    <property type="protein sequence ID" value="KUK77160.1"/>
    <property type="molecule type" value="Genomic_DNA"/>
</dbReference>
<accession>A0A101HIN0</accession>
<protein>
    <recommendedName>
        <fullName evidence="2">DUF4382 domain-containing protein</fullName>
    </recommendedName>
</protein>
<proteinExistence type="predicted"/>
<organism evidence="3 4">
    <name type="scientific">Proteiniphilum acetatigenes</name>
    <dbReference type="NCBI Taxonomy" id="294710"/>
    <lineage>
        <taxon>Bacteria</taxon>
        <taxon>Pseudomonadati</taxon>
        <taxon>Bacteroidota</taxon>
        <taxon>Bacteroidia</taxon>
        <taxon>Bacteroidales</taxon>
        <taxon>Dysgonomonadaceae</taxon>
        <taxon>Proteiniphilum</taxon>
    </lineage>
</organism>
<dbReference type="InterPro" id="IPR025491">
    <property type="entry name" value="DUF4382"/>
</dbReference>
<feature type="chain" id="PRO_5007096935" description="DUF4382 domain-containing protein" evidence="1">
    <location>
        <begin position="25"/>
        <end position="285"/>
    </location>
</feature>
<dbReference type="Pfam" id="PF14321">
    <property type="entry name" value="DUF4382"/>
    <property type="match status" value="1"/>
</dbReference>
<evidence type="ECO:0000256" key="1">
    <source>
        <dbReference type="SAM" id="SignalP"/>
    </source>
</evidence>
<dbReference type="AlphaFoldDB" id="A0A101HIN0"/>
<sequence length="285" mass="31683">MKKRFYTIGSTMIFSLLFLFFVTACNNEDDHLSKGETARIQLKLTDAPALEYDEVNIDIQGVKVGVAEEYFYTDDPYLDEWDDAVWVDLKVSNPGLYNLLDYRNGETVLLAEGDIPAGKISQVRLILGEGSNVVIDGELYSLQTPSEQASGLKFNMHDVLQPNMMYSFVIDFDASRSVVRTGNNKYILKPVIRTYADAYGGSIKGTVVPADLVNYVQLVSGEDTLISLPEDNGFFLFAGLEEKSWNLTVFADSLSNREDTLITGIGVEEAVVVDLGEIQLPMKIK</sequence>
<feature type="signal peptide" evidence="1">
    <location>
        <begin position="1"/>
        <end position="24"/>
    </location>
</feature>
<keyword evidence="1" id="KW-0732">Signal</keyword>
<dbReference type="PROSITE" id="PS51257">
    <property type="entry name" value="PROKAR_LIPOPROTEIN"/>
    <property type="match status" value="1"/>
</dbReference>
<evidence type="ECO:0000259" key="2">
    <source>
        <dbReference type="Pfam" id="PF14321"/>
    </source>
</evidence>
<evidence type="ECO:0000313" key="3">
    <source>
        <dbReference type="EMBL" id="KUK77160.1"/>
    </source>
</evidence>
<dbReference type="Proteomes" id="UP000053860">
    <property type="component" value="Unassembled WGS sequence"/>
</dbReference>
<reference evidence="4" key="1">
    <citation type="journal article" date="2015" name="MBio">
        <title>Genome-Resolved Metagenomic Analysis Reveals Roles for Candidate Phyla and Other Microbial Community Members in Biogeochemical Transformations in Oil Reservoirs.</title>
        <authorList>
            <person name="Hu P."/>
            <person name="Tom L."/>
            <person name="Singh A."/>
            <person name="Thomas B.C."/>
            <person name="Baker B.J."/>
            <person name="Piceno Y.M."/>
            <person name="Andersen G.L."/>
            <person name="Banfield J.F."/>
        </authorList>
    </citation>
    <scope>NUCLEOTIDE SEQUENCE [LARGE SCALE GENOMIC DNA]</scope>
</reference>
<comment type="caution">
    <text evidence="3">The sequence shown here is derived from an EMBL/GenBank/DDBJ whole genome shotgun (WGS) entry which is preliminary data.</text>
</comment>